<reference evidence="2 3" key="1">
    <citation type="submission" date="2023-06" db="EMBL/GenBank/DDBJ databases">
        <title>Acute promotion of culturable opportunistic pathogens and persistent increase of antibiotic resistance following antibiotic exposure in mouse gut microbiota.</title>
        <authorList>
            <person name="Li L."/>
            <person name="Wang B."/>
            <person name="Sun Y."/>
            <person name="Wang M."/>
            <person name="Xu H."/>
        </authorList>
    </citation>
    <scope>NUCLEOTIDE SEQUENCE [LARGE SCALE GENOMIC DNA]</scope>
    <source>
        <strain evidence="2 3">CRI2_2</strain>
    </source>
</reference>
<organism evidence="2 3">
    <name type="scientific">Enterococcus gallinarum</name>
    <dbReference type="NCBI Taxonomy" id="1353"/>
    <lineage>
        <taxon>Bacteria</taxon>
        <taxon>Bacillati</taxon>
        <taxon>Bacillota</taxon>
        <taxon>Bacilli</taxon>
        <taxon>Lactobacillales</taxon>
        <taxon>Enterococcaceae</taxon>
        <taxon>Enterococcus</taxon>
    </lineage>
</organism>
<dbReference type="EMBL" id="JASUBT010000028">
    <property type="protein sequence ID" value="MDL4937639.1"/>
    <property type="molecule type" value="Genomic_DNA"/>
</dbReference>
<dbReference type="AlphaFoldDB" id="A0ABD4ZY05"/>
<evidence type="ECO:0000256" key="1">
    <source>
        <dbReference type="SAM" id="MobiDB-lite"/>
    </source>
</evidence>
<name>A0ABD4ZY05_ENTGA</name>
<feature type="region of interest" description="Disordered" evidence="1">
    <location>
        <begin position="206"/>
        <end position="226"/>
    </location>
</feature>
<dbReference type="RefSeq" id="WP_221686149.1">
    <property type="nucleotide sequence ID" value="NZ_JAASJM010000012.1"/>
</dbReference>
<comment type="caution">
    <text evidence="2">The sequence shown here is derived from an EMBL/GenBank/DDBJ whole genome shotgun (WGS) entry which is preliminary data.</text>
</comment>
<evidence type="ECO:0000313" key="2">
    <source>
        <dbReference type="EMBL" id="MDL4937639.1"/>
    </source>
</evidence>
<feature type="compositionally biased region" description="Basic and acidic residues" evidence="1">
    <location>
        <begin position="206"/>
        <end position="219"/>
    </location>
</feature>
<sequence>MTETELSFNQKLIRIQADLKVPKTNYSDYGGYNFRNAEDILKAVKPHNLNHGLLLTLTDIPIFMDGRFYIKATAKITDGTDSLKVEAYAREADSKPKMDDSQVTGSASSYARKYALQGLYLIDDGIDSDSLNDAENETENQIRAEFNDNFTKYVQQVAEISGTHSEVIKANILGKHDYDNLEQVSPNDFQQIIGYTKLMVLKAEEKSQKRIESQPKEPTKSFTWGK</sequence>
<evidence type="ECO:0000313" key="3">
    <source>
        <dbReference type="Proteomes" id="UP001241571"/>
    </source>
</evidence>
<dbReference type="InterPro" id="IPR007499">
    <property type="entry name" value="ERF_bacteria_virus"/>
</dbReference>
<dbReference type="Proteomes" id="UP001241571">
    <property type="component" value="Unassembled WGS sequence"/>
</dbReference>
<proteinExistence type="predicted"/>
<accession>A0ABD4ZY05</accession>
<dbReference type="Pfam" id="PF04404">
    <property type="entry name" value="ERF"/>
    <property type="match status" value="1"/>
</dbReference>
<protein>
    <submittedName>
        <fullName evidence="2">ERF family protein</fullName>
    </submittedName>
</protein>
<gene>
    <name evidence="2" type="ORF">QRX88_18215</name>
</gene>